<accession>A0A919NYI6</accession>
<feature type="transmembrane region" description="Helical" evidence="2">
    <location>
        <begin position="165"/>
        <end position="184"/>
    </location>
</feature>
<feature type="transmembrane region" description="Helical" evidence="2">
    <location>
        <begin position="49"/>
        <end position="71"/>
    </location>
</feature>
<organism evidence="3 4">
    <name type="scientific">Cellulomonas chitinilytica</name>
    <dbReference type="NCBI Taxonomy" id="398759"/>
    <lineage>
        <taxon>Bacteria</taxon>
        <taxon>Bacillati</taxon>
        <taxon>Actinomycetota</taxon>
        <taxon>Actinomycetes</taxon>
        <taxon>Micrococcales</taxon>
        <taxon>Cellulomonadaceae</taxon>
        <taxon>Cellulomonas</taxon>
    </lineage>
</organism>
<feature type="transmembrane region" description="Helical" evidence="2">
    <location>
        <begin position="106"/>
        <end position="126"/>
    </location>
</feature>
<feature type="transmembrane region" description="Helical" evidence="2">
    <location>
        <begin position="319"/>
        <end position="337"/>
    </location>
</feature>
<proteinExistence type="predicted"/>
<name>A0A919NYI6_9CELL</name>
<comment type="caution">
    <text evidence="3">The sequence shown here is derived from an EMBL/GenBank/DDBJ whole genome shotgun (WGS) entry which is preliminary data.</text>
</comment>
<protein>
    <submittedName>
        <fullName evidence="3">Uncharacterized protein</fullName>
    </submittedName>
</protein>
<evidence type="ECO:0000256" key="2">
    <source>
        <dbReference type="SAM" id="Phobius"/>
    </source>
</evidence>
<keyword evidence="4" id="KW-1185">Reference proteome</keyword>
<feature type="compositionally biased region" description="Polar residues" evidence="1">
    <location>
        <begin position="427"/>
        <end position="437"/>
    </location>
</feature>
<keyword evidence="2" id="KW-0812">Transmembrane</keyword>
<evidence type="ECO:0000313" key="3">
    <source>
        <dbReference type="EMBL" id="GIG19375.1"/>
    </source>
</evidence>
<feature type="compositionally biased region" description="Basic and acidic residues" evidence="1">
    <location>
        <begin position="450"/>
        <end position="459"/>
    </location>
</feature>
<feature type="transmembrane region" description="Helical" evidence="2">
    <location>
        <begin position="289"/>
        <end position="307"/>
    </location>
</feature>
<dbReference type="Pfam" id="PF19877">
    <property type="entry name" value="DUF6350"/>
    <property type="match status" value="1"/>
</dbReference>
<feature type="transmembrane region" description="Helical" evidence="2">
    <location>
        <begin position="255"/>
        <end position="277"/>
    </location>
</feature>
<dbReference type="InterPro" id="IPR045931">
    <property type="entry name" value="DUF6350"/>
</dbReference>
<feature type="transmembrane region" description="Helical" evidence="2">
    <location>
        <begin position="386"/>
        <end position="406"/>
    </location>
</feature>
<feature type="transmembrane region" description="Helical" evidence="2">
    <location>
        <begin position="205"/>
        <end position="235"/>
    </location>
</feature>
<dbReference type="AlphaFoldDB" id="A0A919NYI6"/>
<feature type="transmembrane region" description="Helical" evidence="2">
    <location>
        <begin position="138"/>
        <end position="159"/>
    </location>
</feature>
<sequence>MSGSGPRTGATPVVQRPRRRVLSDDVPSRPQFFASAIDGAPRWATGALAAAQAAVLSLLAIVLPAIAAFVATSADPTNEGVSWWRSVGVGASVWLLGHGMPTQVGGVTVTLVPLGVTLLAVCTCYASARRSGTATRTGFWAGVLAYVAFAVVVALLVGASPVACLRAAVGAAVVAGAGLGLGLLRRPEALSWRRLTRPVWTRAAVPVRVGAAAGVLVLALLVLAAALLTTLWVVAGRATIGDVVRGLGLDAVGGIVLAVAELAFVPNLVVWALAWLAGPGFAVGAGTSFAPDGVVAAPLPAVPMLGALPTPEAVGPATWGAPALLVLVGVLAGWYVHRRTTGGPWWSSAASVGVLGGVVAAAAAVLVTLASGGVGPGRMAHVGAQGWLVGLLVGAWVTAGAAVAALPADRAVRRRLVAGLRPASVATSDAMSDATSNRGGASGGPAARSDQGRRERSSSDTRQSSMS</sequence>
<feature type="transmembrane region" description="Helical" evidence="2">
    <location>
        <begin position="349"/>
        <end position="374"/>
    </location>
</feature>
<keyword evidence="2" id="KW-0472">Membrane</keyword>
<feature type="region of interest" description="Disordered" evidence="1">
    <location>
        <begin position="427"/>
        <end position="467"/>
    </location>
</feature>
<evidence type="ECO:0000313" key="4">
    <source>
        <dbReference type="Proteomes" id="UP000632740"/>
    </source>
</evidence>
<dbReference type="EMBL" id="BONK01000001">
    <property type="protein sequence ID" value="GIG19375.1"/>
    <property type="molecule type" value="Genomic_DNA"/>
</dbReference>
<reference evidence="3" key="1">
    <citation type="submission" date="2021-01" db="EMBL/GenBank/DDBJ databases">
        <title>Whole genome shotgun sequence of Cellulomonas chitinilytica NBRC 110799.</title>
        <authorList>
            <person name="Komaki H."/>
            <person name="Tamura T."/>
        </authorList>
    </citation>
    <scope>NUCLEOTIDE SEQUENCE</scope>
    <source>
        <strain evidence="3">NBRC 110799</strain>
    </source>
</reference>
<keyword evidence="2" id="KW-1133">Transmembrane helix</keyword>
<evidence type="ECO:0000256" key="1">
    <source>
        <dbReference type="SAM" id="MobiDB-lite"/>
    </source>
</evidence>
<dbReference type="Proteomes" id="UP000632740">
    <property type="component" value="Unassembled WGS sequence"/>
</dbReference>
<gene>
    <name evidence="3" type="ORF">Cch01nite_00990</name>
</gene>